<evidence type="ECO:0000313" key="2">
    <source>
        <dbReference type="Proteomes" id="UP000887013"/>
    </source>
</evidence>
<sequence length="100" mass="11622">MVYLLKRKKDDAIKIVKESGIEVQNILTKGETINRIIQSEFYVDEIVEAVMEGILEEKREKTEELRQIKEFALERLILVNITDRVSVSSEDLESQRVNKG</sequence>
<dbReference type="EMBL" id="BMAW01025985">
    <property type="protein sequence ID" value="GFT94801.1"/>
    <property type="molecule type" value="Genomic_DNA"/>
</dbReference>
<proteinExistence type="predicted"/>
<evidence type="ECO:0000313" key="1">
    <source>
        <dbReference type="EMBL" id="GFT94801.1"/>
    </source>
</evidence>
<reference evidence="1" key="1">
    <citation type="submission" date="2020-08" db="EMBL/GenBank/DDBJ databases">
        <title>Multicomponent nature underlies the extraordinary mechanical properties of spider dragline silk.</title>
        <authorList>
            <person name="Kono N."/>
            <person name="Nakamura H."/>
            <person name="Mori M."/>
            <person name="Yoshida Y."/>
            <person name="Ohtoshi R."/>
            <person name="Malay A.D."/>
            <person name="Moran D.A.P."/>
            <person name="Tomita M."/>
            <person name="Numata K."/>
            <person name="Arakawa K."/>
        </authorList>
    </citation>
    <scope>NUCLEOTIDE SEQUENCE</scope>
</reference>
<dbReference type="Proteomes" id="UP000887013">
    <property type="component" value="Unassembled WGS sequence"/>
</dbReference>
<comment type="caution">
    <text evidence="1">The sequence shown here is derived from an EMBL/GenBank/DDBJ whole genome shotgun (WGS) entry which is preliminary data.</text>
</comment>
<protein>
    <submittedName>
        <fullName evidence="1">Uncharacterized protein</fullName>
    </submittedName>
</protein>
<gene>
    <name evidence="1" type="ORF">NPIL_103501</name>
</gene>
<keyword evidence="2" id="KW-1185">Reference proteome</keyword>
<dbReference type="AlphaFoldDB" id="A0A8X6Q3P9"/>
<organism evidence="1 2">
    <name type="scientific">Nephila pilipes</name>
    <name type="common">Giant wood spider</name>
    <name type="synonym">Nephila maculata</name>
    <dbReference type="NCBI Taxonomy" id="299642"/>
    <lineage>
        <taxon>Eukaryota</taxon>
        <taxon>Metazoa</taxon>
        <taxon>Ecdysozoa</taxon>
        <taxon>Arthropoda</taxon>
        <taxon>Chelicerata</taxon>
        <taxon>Arachnida</taxon>
        <taxon>Araneae</taxon>
        <taxon>Araneomorphae</taxon>
        <taxon>Entelegynae</taxon>
        <taxon>Araneoidea</taxon>
        <taxon>Nephilidae</taxon>
        <taxon>Nephila</taxon>
    </lineage>
</organism>
<accession>A0A8X6Q3P9</accession>
<name>A0A8X6Q3P9_NEPPI</name>